<comment type="caution">
    <text evidence="1">The sequence shown here is derived from an EMBL/GenBank/DDBJ whole genome shotgun (WGS) entry which is preliminary data.</text>
</comment>
<sequence>MVTWTRDVQKQFISRRADLHFNKLLPFKKTHVCAALATKPARCFVAMSNKKNIEKYKNPRLDDDNKAWIYWFLTRLLLERVTAFCAQHVPEARKDQDKLRIIFSRRGDLTYKDFTDYLRRMFYERGAQVLGYKELVWSVIDFDEIYAHDHGDRAGLQLADVIAGSFFQAVELNRGAQVECDPSYAKLLKPLMHHNGRRWYLGFGVKPMPLLGEMNLTDPQKELFTFYGANANSWRKK</sequence>
<evidence type="ECO:0000313" key="2">
    <source>
        <dbReference type="Proteomes" id="UP000189940"/>
    </source>
</evidence>
<evidence type="ECO:0000313" key="1">
    <source>
        <dbReference type="EMBL" id="OPH84756.1"/>
    </source>
</evidence>
<organism evidence="1 2">
    <name type="scientific">Nitrobacter vulgaris</name>
    <dbReference type="NCBI Taxonomy" id="29421"/>
    <lineage>
        <taxon>Bacteria</taxon>
        <taxon>Pseudomonadati</taxon>
        <taxon>Pseudomonadota</taxon>
        <taxon>Alphaproteobacteria</taxon>
        <taxon>Hyphomicrobiales</taxon>
        <taxon>Nitrobacteraceae</taxon>
        <taxon>Nitrobacter</taxon>
    </lineage>
</organism>
<protein>
    <submittedName>
        <fullName evidence="1">Uncharacterized protein</fullName>
    </submittedName>
</protein>
<reference evidence="1 2" key="1">
    <citation type="submission" date="2017-02" db="EMBL/GenBank/DDBJ databases">
        <title>Genome sequence of the nitrite-oxidizing bacterium Nitrobacter vulgaris strain Ab1.</title>
        <authorList>
            <person name="Mellbye B.L."/>
            <person name="Davis E.W."/>
            <person name="Spieck E."/>
            <person name="Chang J.H."/>
            <person name="Bottomley P.J."/>
            <person name="Sayavedra-Soto L.A."/>
        </authorList>
    </citation>
    <scope>NUCLEOTIDE SEQUENCE [LARGE SCALE GENOMIC DNA]</scope>
    <source>
        <strain evidence="1 2">Ab1</strain>
    </source>
</reference>
<dbReference type="EMBL" id="MWPQ01000001">
    <property type="protein sequence ID" value="OPH84756.1"/>
    <property type="molecule type" value="Genomic_DNA"/>
</dbReference>
<dbReference type="InterPro" id="IPR024524">
    <property type="entry name" value="DUF3800"/>
</dbReference>
<dbReference type="Proteomes" id="UP000189940">
    <property type="component" value="Unassembled WGS sequence"/>
</dbReference>
<accession>A0A1V4I3E7</accession>
<dbReference type="AlphaFoldDB" id="A0A1V4I3E7"/>
<keyword evidence="2" id="KW-1185">Reference proteome</keyword>
<proteinExistence type="predicted"/>
<name>A0A1V4I3E7_NITVU</name>
<gene>
    <name evidence="1" type="ORF">B2M20_00440</name>
</gene>
<dbReference type="Pfam" id="PF12686">
    <property type="entry name" value="DUF3800"/>
    <property type="match status" value="1"/>
</dbReference>